<sequence>MMNSVYSINKGINKSIEFKGLKAQYIWYLGAGVILLMILFAGLFILGLPSVISMILIGGLGAFWVVKVYALSRKYGQYGMMKALARRQLPTAVRCRNRDIFMNKGRMDYGKETGRYLPDTGNQ</sequence>
<keyword evidence="1" id="KW-0812">Transmembrane</keyword>
<evidence type="ECO:0000313" key="3">
    <source>
        <dbReference type="Proteomes" id="UP000433945"/>
    </source>
</evidence>
<reference evidence="2 3" key="1">
    <citation type="submission" date="2019-12" db="EMBL/GenBank/DDBJ databases">
        <authorList>
            <person name="Sun J.-Q."/>
        </authorList>
    </citation>
    <scope>NUCLEOTIDE SEQUENCE [LARGE SCALE GENOMIC DNA]</scope>
    <source>
        <strain evidence="2 3">JCM 17928</strain>
    </source>
</reference>
<keyword evidence="3" id="KW-1185">Reference proteome</keyword>
<accession>A0A6N8HFU0</accession>
<dbReference type="AlphaFoldDB" id="A0A6N8HFU0"/>
<feature type="transmembrane region" description="Helical" evidence="1">
    <location>
        <begin position="51"/>
        <end position="72"/>
    </location>
</feature>
<dbReference type="InterPro" id="IPR025407">
    <property type="entry name" value="DUF4133"/>
</dbReference>
<dbReference type="Pfam" id="PF13571">
    <property type="entry name" value="DUF4133"/>
    <property type="match status" value="1"/>
</dbReference>
<dbReference type="EMBL" id="WOWP01000053">
    <property type="protein sequence ID" value="MUV04589.1"/>
    <property type="molecule type" value="Genomic_DNA"/>
</dbReference>
<protein>
    <submittedName>
        <fullName evidence="2">DUF4133 domain-containing protein</fullName>
    </submittedName>
</protein>
<feature type="transmembrane region" description="Helical" evidence="1">
    <location>
        <begin position="25"/>
        <end position="45"/>
    </location>
</feature>
<name>A0A6N8HFU0_9FLAO</name>
<evidence type="ECO:0000256" key="1">
    <source>
        <dbReference type="SAM" id="Phobius"/>
    </source>
</evidence>
<keyword evidence="1" id="KW-0472">Membrane</keyword>
<organism evidence="2 3">
    <name type="scientific">Flavobacterium rakeshii</name>
    <dbReference type="NCBI Taxonomy" id="1038845"/>
    <lineage>
        <taxon>Bacteria</taxon>
        <taxon>Pseudomonadati</taxon>
        <taxon>Bacteroidota</taxon>
        <taxon>Flavobacteriia</taxon>
        <taxon>Flavobacteriales</taxon>
        <taxon>Flavobacteriaceae</taxon>
        <taxon>Flavobacterium</taxon>
    </lineage>
</organism>
<gene>
    <name evidence="2" type="ORF">GN157_12805</name>
</gene>
<proteinExistence type="predicted"/>
<dbReference type="Proteomes" id="UP000433945">
    <property type="component" value="Unassembled WGS sequence"/>
</dbReference>
<evidence type="ECO:0000313" key="2">
    <source>
        <dbReference type="EMBL" id="MUV04589.1"/>
    </source>
</evidence>
<keyword evidence="1" id="KW-1133">Transmembrane helix</keyword>
<comment type="caution">
    <text evidence="2">The sequence shown here is derived from an EMBL/GenBank/DDBJ whole genome shotgun (WGS) entry which is preliminary data.</text>
</comment>